<evidence type="ECO:0000256" key="2">
    <source>
        <dbReference type="ARBA" id="ARBA00022679"/>
    </source>
</evidence>
<dbReference type="AlphaFoldDB" id="A0A518BAB1"/>
<keyword evidence="2 4" id="KW-0808">Transferase</keyword>
<accession>A0A518BAB1</accession>
<evidence type="ECO:0000256" key="3">
    <source>
        <dbReference type="SAM" id="MobiDB-lite"/>
    </source>
</evidence>
<keyword evidence="1 4" id="KW-0489">Methyltransferase</keyword>
<feature type="compositionally biased region" description="Basic and acidic residues" evidence="3">
    <location>
        <begin position="199"/>
        <end position="221"/>
    </location>
</feature>
<reference evidence="4 5" key="1">
    <citation type="submission" date="2019-02" db="EMBL/GenBank/DDBJ databases">
        <title>Deep-cultivation of Planctomycetes and their phenomic and genomic characterization uncovers novel biology.</title>
        <authorList>
            <person name="Wiegand S."/>
            <person name="Jogler M."/>
            <person name="Boedeker C."/>
            <person name="Pinto D."/>
            <person name="Vollmers J."/>
            <person name="Rivas-Marin E."/>
            <person name="Kohn T."/>
            <person name="Peeters S.H."/>
            <person name="Heuer A."/>
            <person name="Rast P."/>
            <person name="Oberbeckmann S."/>
            <person name="Bunk B."/>
            <person name="Jeske O."/>
            <person name="Meyerdierks A."/>
            <person name="Storesund J.E."/>
            <person name="Kallscheuer N."/>
            <person name="Luecker S."/>
            <person name="Lage O.M."/>
            <person name="Pohl T."/>
            <person name="Merkel B.J."/>
            <person name="Hornburger P."/>
            <person name="Mueller R.-W."/>
            <person name="Bruemmer F."/>
            <person name="Labrenz M."/>
            <person name="Spormann A.M."/>
            <person name="Op den Camp H."/>
            <person name="Overmann J."/>
            <person name="Amann R."/>
            <person name="Jetten M.S.M."/>
            <person name="Mascher T."/>
            <person name="Medema M.H."/>
            <person name="Devos D.P."/>
            <person name="Kaster A.-K."/>
            <person name="Ovreas L."/>
            <person name="Rohde M."/>
            <person name="Galperin M.Y."/>
            <person name="Jogler C."/>
        </authorList>
    </citation>
    <scope>NUCLEOTIDE SEQUENCE [LARGE SCALE GENOMIC DNA]</scope>
    <source>
        <strain evidence="4 5">Pan216</strain>
    </source>
</reference>
<organism evidence="4 5">
    <name type="scientific">Kolteria novifilia</name>
    <dbReference type="NCBI Taxonomy" id="2527975"/>
    <lineage>
        <taxon>Bacteria</taxon>
        <taxon>Pseudomonadati</taxon>
        <taxon>Planctomycetota</taxon>
        <taxon>Planctomycetia</taxon>
        <taxon>Kolteriales</taxon>
        <taxon>Kolteriaceae</taxon>
        <taxon>Kolteria</taxon>
    </lineage>
</organism>
<feature type="region of interest" description="Disordered" evidence="3">
    <location>
        <begin position="191"/>
        <end position="233"/>
    </location>
</feature>
<protein>
    <submittedName>
        <fullName evidence="4">Ribosomal RNA small subunit methyltransferase D</fullName>
        <ecNumber evidence="4">2.1.1.171</ecNumber>
    </submittedName>
</protein>
<dbReference type="RefSeq" id="WP_419192875.1">
    <property type="nucleotide sequence ID" value="NZ_CP036279.1"/>
</dbReference>
<dbReference type="SUPFAM" id="SSF53335">
    <property type="entry name" value="S-adenosyl-L-methionine-dependent methyltransferases"/>
    <property type="match status" value="1"/>
</dbReference>
<dbReference type="InterPro" id="IPR029063">
    <property type="entry name" value="SAM-dependent_MTases_sf"/>
</dbReference>
<dbReference type="CDD" id="cd02440">
    <property type="entry name" value="AdoMet_MTases"/>
    <property type="match status" value="1"/>
</dbReference>
<name>A0A518BAB1_9BACT</name>
<dbReference type="PANTHER" id="PTHR43542">
    <property type="entry name" value="METHYLTRANSFERASE"/>
    <property type="match status" value="1"/>
</dbReference>
<sequence>MGDRLRITGGTRRGRKLYSPPSNTIRPASDFVRQAVFNMLGDWVNGCTFYDIFAGTGIVGMEALSRGAQRAIYIENDHRQISLIRRNLSRAGFGSEAQVRAVDALVWGKHFAADLEPMIVFIGPPYPLFARDLPGLWELVGNVQANLKPEDVLVLQFPRTIAPEDLPRAEDWYRVRKYGKTRIGIWVTGATGEEDLDAETDHDGSPDEERAPSTSEEHDPTIDEVDDATPEQD</sequence>
<proteinExistence type="predicted"/>
<dbReference type="Gene3D" id="3.40.50.150">
    <property type="entry name" value="Vaccinia Virus protein VP39"/>
    <property type="match status" value="1"/>
</dbReference>
<dbReference type="EC" id="2.1.1.171" evidence="4"/>
<dbReference type="EMBL" id="CP036279">
    <property type="protein sequence ID" value="QDU63922.1"/>
    <property type="molecule type" value="Genomic_DNA"/>
</dbReference>
<keyword evidence="5" id="KW-1185">Reference proteome</keyword>
<dbReference type="InterPro" id="IPR004398">
    <property type="entry name" value="RNA_MeTrfase_RsmD"/>
</dbReference>
<gene>
    <name evidence="4" type="primary">rsmD</name>
    <name evidence="4" type="ORF">Pan216_48030</name>
</gene>
<dbReference type="Pfam" id="PF03602">
    <property type="entry name" value="Cons_hypoth95"/>
    <property type="match status" value="1"/>
</dbReference>
<dbReference type="Proteomes" id="UP000317093">
    <property type="component" value="Chromosome"/>
</dbReference>
<feature type="compositionally biased region" description="Acidic residues" evidence="3">
    <location>
        <begin position="222"/>
        <end position="233"/>
    </location>
</feature>
<evidence type="ECO:0000313" key="5">
    <source>
        <dbReference type="Proteomes" id="UP000317093"/>
    </source>
</evidence>
<dbReference type="PANTHER" id="PTHR43542:SF1">
    <property type="entry name" value="METHYLTRANSFERASE"/>
    <property type="match status" value="1"/>
</dbReference>
<evidence type="ECO:0000313" key="4">
    <source>
        <dbReference type="EMBL" id="QDU63922.1"/>
    </source>
</evidence>
<dbReference type="GO" id="GO:0052913">
    <property type="term" value="F:16S rRNA (guanine(966)-N(2))-methyltransferase activity"/>
    <property type="evidence" value="ECO:0007669"/>
    <property type="project" value="UniProtKB-EC"/>
</dbReference>
<evidence type="ECO:0000256" key="1">
    <source>
        <dbReference type="ARBA" id="ARBA00022603"/>
    </source>
</evidence>
<dbReference type="KEGG" id="knv:Pan216_48030"/>